<organism evidence="3 4">
    <name type="scientific">Luteibaculum oceani</name>
    <dbReference type="NCBI Taxonomy" id="1294296"/>
    <lineage>
        <taxon>Bacteria</taxon>
        <taxon>Pseudomonadati</taxon>
        <taxon>Bacteroidota</taxon>
        <taxon>Flavobacteriia</taxon>
        <taxon>Flavobacteriales</taxon>
        <taxon>Luteibaculaceae</taxon>
        <taxon>Luteibaculum</taxon>
    </lineage>
</organism>
<keyword evidence="2" id="KW-0560">Oxidoreductase</keyword>
<dbReference type="InterPro" id="IPR003560">
    <property type="entry name" value="DHB_DH"/>
</dbReference>
<gene>
    <name evidence="3" type="ORF">FRX97_09125</name>
</gene>
<dbReference type="GO" id="GO:0019290">
    <property type="term" value="P:siderophore biosynthetic process"/>
    <property type="evidence" value="ECO:0007669"/>
    <property type="project" value="InterPro"/>
</dbReference>
<dbReference type="PRINTS" id="PR01397">
    <property type="entry name" value="DHBDHDRGNASE"/>
</dbReference>
<dbReference type="InterPro" id="IPR036291">
    <property type="entry name" value="NAD(P)-bd_dom_sf"/>
</dbReference>
<evidence type="ECO:0000256" key="1">
    <source>
        <dbReference type="ARBA" id="ARBA00006484"/>
    </source>
</evidence>
<keyword evidence="4" id="KW-1185">Reference proteome</keyword>
<reference evidence="3 4" key="1">
    <citation type="submission" date="2019-08" db="EMBL/GenBank/DDBJ databases">
        <title>Genome of Luteibaculum oceani JCM 18817.</title>
        <authorList>
            <person name="Bowman J.P."/>
        </authorList>
    </citation>
    <scope>NUCLEOTIDE SEQUENCE [LARGE SCALE GENOMIC DNA]</scope>
    <source>
        <strain evidence="3 4">JCM 18817</strain>
    </source>
</reference>
<dbReference type="EMBL" id="VORB01000007">
    <property type="protein sequence ID" value="TXC78483.1"/>
    <property type="molecule type" value="Genomic_DNA"/>
</dbReference>
<accession>A0A5C6UYA6</accession>
<dbReference type="GO" id="GO:0008667">
    <property type="term" value="F:2,3-dihydro-2,3-dihydroxybenzoate dehydrogenase activity"/>
    <property type="evidence" value="ECO:0007669"/>
    <property type="project" value="InterPro"/>
</dbReference>
<dbReference type="AlphaFoldDB" id="A0A5C6UYA6"/>
<dbReference type="OrthoDB" id="9787298at2"/>
<dbReference type="PANTHER" id="PTHR44196:SF1">
    <property type="entry name" value="DEHYDROGENASE_REDUCTASE SDR FAMILY MEMBER 7B"/>
    <property type="match status" value="1"/>
</dbReference>
<evidence type="ECO:0000256" key="2">
    <source>
        <dbReference type="ARBA" id="ARBA00023002"/>
    </source>
</evidence>
<proteinExistence type="inferred from homology"/>
<dbReference type="GO" id="GO:0016020">
    <property type="term" value="C:membrane"/>
    <property type="evidence" value="ECO:0007669"/>
    <property type="project" value="TreeGrafter"/>
</dbReference>
<sequence>MYIVLGASRGIGYALVKELLRKGQSVFALSRSLEPLNALNEGGGKLLLKALDVSREDSVEEFFEEIGKEELLKVRGIIYCAGLLVNKSFTELTLADWTKVYATNVFGPASFCKQFIIRSGVRERVNHLFIGSMGGFQGASKFPGLSAYSSSKAAIACMSDCLAEEYKEGGHTFNTLSIGAVQTEMLEQAFPGYEAPVSPEEMAEFIADLVCRQKLLINGKNIPVSLSTP</sequence>
<comment type="caution">
    <text evidence="3">The sequence shown here is derived from an EMBL/GenBank/DDBJ whole genome shotgun (WGS) entry which is preliminary data.</text>
</comment>
<name>A0A5C6UYA6_9FLAO</name>
<evidence type="ECO:0000313" key="3">
    <source>
        <dbReference type="EMBL" id="TXC78483.1"/>
    </source>
</evidence>
<comment type="similarity">
    <text evidence="1">Belongs to the short-chain dehydrogenases/reductases (SDR) family.</text>
</comment>
<dbReference type="PANTHER" id="PTHR44196">
    <property type="entry name" value="DEHYDROGENASE/REDUCTASE SDR FAMILY MEMBER 7B"/>
    <property type="match status" value="1"/>
</dbReference>
<dbReference type="InterPro" id="IPR002347">
    <property type="entry name" value="SDR_fam"/>
</dbReference>
<dbReference type="Pfam" id="PF00106">
    <property type="entry name" value="adh_short"/>
    <property type="match status" value="1"/>
</dbReference>
<protein>
    <submittedName>
        <fullName evidence="3">SDR family oxidoreductase</fullName>
    </submittedName>
</protein>
<dbReference type="SUPFAM" id="SSF51735">
    <property type="entry name" value="NAD(P)-binding Rossmann-fold domains"/>
    <property type="match status" value="1"/>
</dbReference>
<dbReference type="Proteomes" id="UP000321168">
    <property type="component" value="Unassembled WGS sequence"/>
</dbReference>
<dbReference type="Gene3D" id="3.40.50.720">
    <property type="entry name" value="NAD(P)-binding Rossmann-like Domain"/>
    <property type="match status" value="1"/>
</dbReference>
<dbReference type="CDD" id="cd05233">
    <property type="entry name" value="SDR_c"/>
    <property type="match status" value="1"/>
</dbReference>
<evidence type="ECO:0000313" key="4">
    <source>
        <dbReference type="Proteomes" id="UP000321168"/>
    </source>
</evidence>
<dbReference type="RefSeq" id="WP_147014905.1">
    <property type="nucleotide sequence ID" value="NZ_VORB01000007.1"/>
</dbReference>